<dbReference type="SUPFAM" id="SSF48295">
    <property type="entry name" value="TrpR-like"/>
    <property type="match status" value="1"/>
</dbReference>
<keyword evidence="5" id="KW-0446">Lipid-binding</keyword>
<dbReference type="SMART" id="SM00760">
    <property type="entry name" value="Bac_DnaA_C"/>
    <property type="match status" value="1"/>
</dbReference>
<keyword evidence="2" id="KW-0235">DNA replication</keyword>
<evidence type="ECO:0000313" key="9">
    <source>
        <dbReference type="EMBL" id="CAI7999235.1"/>
    </source>
</evidence>
<evidence type="ECO:0000256" key="7">
    <source>
        <dbReference type="SAM" id="MobiDB-lite"/>
    </source>
</evidence>
<dbReference type="SUPFAM" id="SSF52540">
    <property type="entry name" value="P-loop containing nucleoside triphosphate hydrolases"/>
    <property type="match status" value="1"/>
</dbReference>
<proteinExistence type="predicted"/>
<evidence type="ECO:0000313" key="10">
    <source>
        <dbReference type="Proteomes" id="UP001174909"/>
    </source>
</evidence>
<sequence length="312" mass="34366">MYQTILRALRQASGDLLDVRFQVSAEVGVDEVQPPSVSRNGNGNGIKNRLRPGSARDPPTPRCPPAPHTSTQYSQQLVVGVSNRMAFSAAQAVADAPGQAYNPLFLYSGVGLGKTHLLHAIGQKAARNGSSVLYVSSEHSLKKRTAHLRIRTGHRAFRRARYRSLASRSNGGLIADIQPPDLETRMAILGSKADQLKTIIEESVLELIAKRVQKNVRELEGSLNRVRAYSQLMNTPITLDSTSRLLDDLTQDTARHAIDPERILEEVGRQYKVAASDLLGRSRSKTIALARQVAMYLLIYELELSPTQAKLR</sequence>
<dbReference type="GO" id="GO:0003688">
    <property type="term" value="F:DNA replication origin binding"/>
    <property type="evidence" value="ECO:0007669"/>
    <property type="project" value="TreeGrafter"/>
</dbReference>
<name>A0AA35W3B4_GEOBA</name>
<dbReference type="GO" id="GO:0005886">
    <property type="term" value="C:plasma membrane"/>
    <property type="evidence" value="ECO:0007669"/>
    <property type="project" value="TreeGrafter"/>
</dbReference>
<accession>A0AA35W3B4</accession>
<dbReference type="InterPro" id="IPR013159">
    <property type="entry name" value="DnaA_C"/>
</dbReference>
<keyword evidence="4" id="KW-0067">ATP-binding</keyword>
<dbReference type="Gene3D" id="1.10.8.60">
    <property type="match status" value="1"/>
</dbReference>
<dbReference type="InterPro" id="IPR020591">
    <property type="entry name" value="Chromosome_initiator_DnaA-like"/>
</dbReference>
<dbReference type="EMBL" id="CASHTH010000370">
    <property type="protein sequence ID" value="CAI7999235.1"/>
    <property type="molecule type" value="Genomic_DNA"/>
</dbReference>
<dbReference type="CDD" id="cd06571">
    <property type="entry name" value="Bac_DnaA_C"/>
    <property type="match status" value="1"/>
</dbReference>
<keyword evidence="3" id="KW-0547">Nucleotide-binding</keyword>
<dbReference type="GO" id="GO:0006275">
    <property type="term" value="P:regulation of DNA replication"/>
    <property type="evidence" value="ECO:0007669"/>
    <property type="project" value="InterPro"/>
</dbReference>
<reference evidence="9" key="1">
    <citation type="submission" date="2023-03" db="EMBL/GenBank/DDBJ databases">
        <authorList>
            <person name="Steffen K."/>
            <person name="Cardenas P."/>
        </authorList>
    </citation>
    <scope>NUCLEOTIDE SEQUENCE</scope>
</reference>
<dbReference type="Gene3D" id="1.10.1750.10">
    <property type="match status" value="1"/>
</dbReference>
<dbReference type="InterPro" id="IPR027417">
    <property type="entry name" value="P-loop_NTPase"/>
</dbReference>
<dbReference type="PANTHER" id="PTHR30050">
    <property type="entry name" value="CHROMOSOMAL REPLICATION INITIATOR PROTEIN DNAA"/>
    <property type="match status" value="1"/>
</dbReference>
<dbReference type="Pfam" id="PF08299">
    <property type="entry name" value="Bac_DnaA_C"/>
    <property type="match status" value="1"/>
</dbReference>
<organism evidence="9 10">
    <name type="scientific">Geodia barretti</name>
    <name type="common">Barrett's horny sponge</name>
    <dbReference type="NCBI Taxonomy" id="519541"/>
    <lineage>
        <taxon>Eukaryota</taxon>
        <taxon>Metazoa</taxon>
        <taxon>Porifera</taxon>
        <taxon>Demospongiae</taxon>
        <taxon>Heteroscleromorpha</taxon>
        <taxon>Tetractinellida</taxon>
        <taxon>Astrophorina</taxon>
        <taxon>Geodiidae</taxon>
        <taxon>Geodia</taxon>
    </lineage>
</organism>
<evidence type="ECO:0000256" key="1">
    <source>
        <dbReference type="ARBA" id="ARBA00022490"/>
    </source>
</evidence>
<dbReference type="GO" id="GO:0008289">
    <property type="term" value="F:lipid binding"/>
    <property type="evidence" value="ECO:0007669"/>
    <property type="project" value="UniProtKB-KW"/>
</dbReference>
<keyword evidence="10" id="KW-1185">Reference proteome</keyword>
<evidence type="ECO:0000256" key="5">
    <source>
        <dbReference type="ARBA" id="ARBA00023121"/>
    </source>
</evidence>
<evidence type="ECO:0000256" key="6">
    <source>
        <dbReference type="ARBA" id="ARBA00023125"/>
    </source>
</evidence>
<dbReference type="PANTHER" id="PTHR30050:SF2">
    <property type="entry name" value="CHROMOSOMAL REPLICATION INITIATOR PROTEIN DNAA"/>
    <property type="match status" value="1"/>
</dbReference>
<feature type="compositionally biased region" description="Pro residues" evidence="7">
    <location>
        <begin position="58"/>
        <end position="67"/>
    </location>
</feature>
<dbReference type="PRINTS" id="PR00051">
    <property type="entry name" value="DNAA"/>
</dbReference>
<dbReference type="Gene3D" id="3.40.50.300">
    <property type="entry name" value="P-loop containing nucleotide triphosphate hydrolases"/>
    <property type="match status" value="1"/>
</dbReference>
<protein>
    <submittedName>
        <fullName evidence="9">Chromosomal replication initiator protein DnaA</fullName>
    </submittedName>
</protein>
<dbReference type="InterPro" id="IPR013317">
    <property type="entry name" value="DnaA_dom"/>
</dbReference>
<dbReference type="GO" id="GO:0006270">
    <property type="term" value="P:DNA replication initiation"/>
    <property type="evidence" value="ECO:0007669"/>
    <property type="project" value="InterPro"/>
</dbReference>
<dbReference type="InterPro" id="IPR010921">
    <property type="entry name" value="Trp_repressor/repl_initiator"/>
</dbReference>
<gene>
    <name evidence="9" type="ORF">GBAR_LOCUS2662</name>
</gene>
<keyword evidence="1" id="KW-0963">Cytoplasm</keyword>
<evidence type="ECO:0000256" key="3">
    <source>
        <dbReference type="ARBA" id="ARBA00022741"/>
    </source>
</evidence>
<dbReference type="GO" id="GO:0005524">
    <property type="term" value="F:ATP binding"/>
    <property type="evidence" value="ECO:0007669"/>
    <property type="project" value="UniProtKB-KW"/>
</dbReference>
<evidence type="ECO:0000256" key="2">
    <source>
        <dbReference type="ARBA" id="ARBA00022705"/>
    </source>
</evidence>
<evidence type="ECO:0000256" key="4">
    <source>
        <dbReference type="ARBA" id="ARBA00022840"/>
    </source>
</evidence>
<dbReference type="Proteomes" id="UP001174909">
    <property type="component" value="Unassembled WGS sequence"/>
</dbReference>
<comment type="caution">
    <text evidence="9">The sequence shown here is derived from an EMBL/GenBank/DDBJ whole genome shotgun (WGS) entry which is preliminary data.</text>
</comment>
<keyword evidence="6" id="KW-0238">DNA-binding</keyword>
<dbReference type="CDD" id="cd00009">
    <property type="entry name" value="AAA"/>
    <property type="match status" value="1"/>
</dbReference>
<feature type="region of interest" description="Disordered" evidence="7">
    <location>
        <begin position="32"/>
        <end position="72"/>
    </location>
</feature>
<feature type="domain" description="Chromosomal replication initiator DnaA C-terminal" evidence="8">
    <location>
        <begin position="259"/>
        <end position="311"/>
    </location>
</feature>
<dbReference type="Pfam" id="PF00308">
    <property type="entry name" value="Bac_DnaA"/>
    <property type="match status" value="1"/>
</dbReference>
<dbReference type="AlphaFoldDB" id="A0AA35W3B4"/>
<evidence type="ECO:0000259" key="8">
    <source>
        <dbReference type="SMART" id="SM00760"/>
    </source>
</evidence>